<dbReference type="Pfam" id="PF05135">
    <property type="entry name" value="Phage_connect_1"/>
    <property type="match status" value="1"/>
</dbReference>
<name>A0AAJ2KSQ6_ALKPS</name>
<dbReference type="AlphaFoldDB" id="A0AAJ2KSQ6"/>
<proteinExistence type="predicted"/>
<evidence type="ECO:0000313" key="1">
    <source>
        <dbReference type="EMBL" id="MDV2883832.1"/>
    </source>
</evidence>
<accession>A0AAJ2KSQ6</accession>
<dbReference type="Gene3D" id="1.10.246.150">
    <property type="match status" value="1"/>
</dbReference>
<dbReference type="RefSeq" id="WP_323465677.1">
    <property type="nucleotide sequence ID" value="NZ_CP144224.1"/>
</dbReference>
<comment type="caution">
    <text evidence="1">The sequence shown here is derived from an EMBL/GenBank/DDBJ whole genome shotgun (WGS) entry which is preliminary data.</text>
</comment>
<evidence type="ECO:0000313" key="2">
    <source>
        <dbReference type="Proteomes" id="UP001285636"/>
    </source>
</evidence>
<organism evidence="1 2">
    <name type="scientific">Alkalihalophilus pseudofirmus</name>
    <name type="common">Bacillus pseudofirmus</name>
    <dbReference type="NCBI Taxonomy" id="79885"/>
    <lineage>
        <taxon>Bacteria</taxon>
        <taxon>Bacillati</taxon>
        <taxon>Bacillota</taxon>
        <taxon>Bacilli</taxon>
        <taxon>Bacillales</taxon>
        <taxon>Bacillaceae</taxon>
        <taxon>Alkalihalophilus</taxon>
    </lineage>
</organism>
<gene>
    <name evidence="1" type="ORF">RYX45_01470</name>
</gene>
<reference evidence="1" key="1">
    <citation type="submission" date="2023-10" db="EMBL/GenBank/DDBJ databases">
        <title>Screening of Alkalihalophilus pseudofirmusBZ-TG-HK211 and Its Alleviation of Salt Stress on Rapeseed Growth.</title>
        <authorList>
            <person name="Zhao B."/>
            <person name="Guo T."/>
        </authorList>
    </citation>
    <scope>NUCLEOTIDE SEQUENCE</scope>
    <source>
        <strain evidence="1">BZ-TG-HK211</strain>
    </source>
</reference>
<dbReference type="InterPro" id="IPR021146">
    <property type="entry name" value="Phage_gp6-like_head-tail"/>
</dbReference>
<protein>
    <submittedName>
        <fullName evidence="1">Phage head-tail connector protein</fullName>
    </submittedName>
</protein>
<dbReference type="InterPro" id="IPR053746">
    <property type="entry name" value="Viral_HT_Connector_Assembly"/>
</dbReference>
<dbReference type="Proteomes" id="UP001285636">
    <property type="component" value="Unassembled WGS sequence"/>
</dbReference>
<dbReference type="EMBL" id="JAWJAY010000001">
    <property type="protein sequence ID" value="MDV2883832.1"/>
    <property type="molecule type" value="Genomic_DNA"/>
</dbReference>
<sequence>MQGPEKLIDAAYVRNGINVPPNTTDERIEQLIEEAELTIREYCHNPYMDGLPQSYKRNIVKIVEFDLNRKTGLTSEGLARHSQGFATDYPDDVYKGLKRRLSW</sequence>